<evidence type="ECO:0000313" key="3">
    <source>
        <dbReference type="EMBL" id="TGO25601.1"/>
    </source>
</evidence>
<accession>A0A4Z1FV64</accession>
<dbReference type="SUPFAM" id="SSF48452">
    <property type="entry name" value="TPR-like"/>
    <property type="match status" value="1"/>
</dbReference>
<evidence type="ECO:0000313" key="4">
    <source>
        <dbReference type="Proteomes" id="UP000297910"/>
    </source>
</evidence>
<dbReference type="AlphaFoldDB" id="A0A4Z1FV64"/>
<evidence type="ECO:0000256" key="1">
    <source>
        <dbReference type="SAM" id="MobiDB-lite"/>
    </source>
</evidence>
<keyword evidence="4" id="KW-1185">Reference proteome</keyword>
<reference evidence="3 4" key="1">
    <citation type="submission" date="2017-12" db="EMBL/GenBank/DDBJ databases">
        <title>Comparative genomics of Botrytis spp.</title>
        <authorList>
            <person name="Valero-Jimenez C.A."/>
            <person name="Tapia P."/>
            <person name="Veloso J."/>
            <person name="Silva-Moreno E."/>
            <person name="Staats M."/>
            <person name="Valdes J.H."/>
            <person name="Van Kan J.A.L."/>
        </authorList>
    </citation>
    <scope>NUCLEOTIDE SEQUENCE [LARGE SCALE GENOMIC DNA]</scope>
    <source>
        <strain evidence="3 4">Bp0003</strain>
    </source>
</reference>
<comment type="caution">
    <text evidence="3">The sequence shown here is derived from an EMBL/GenBank/DDBJ whole genome shotgun (WGS) entry which is preliminary data.</text>
</comment>
<dbReference type="Pfam" id="PF25000">
    <property type="entry name" value="DUF7779"/>
    <property type="match status" value="1"/>
</dbReference>
<proteinExistence type="predicted"/>
<name>A0A4Z1FV64_9HELO</name>
<feature type="region of interest" description="Disordered" evidence="1">
    <location>
        <begin position="205"/>
        <end position="250"/>
    </location>
</feature>
<dbReference type="InterPro" id="IPR053137">
    <property type="entry name" value="NLR-like"/>
</dbReference>
<dbReference type="Pfam" id="PF13374">
    <property type="entry name" value="TPR_10"/>
    <property type="match status" value="2"/>
</dbReference>
<dbReference type="PANTHER" id="PTHR46082">
    <property type="entry name" value="ATP/GTP-BINDING PROTEIN-RELATED"/>
    <property type="match status" value="1"/>
</dbReference>
<dbReference type="Proteomes" id="UP000297910">
    <property type="component" value="Unassembled WGS sequence"/>
</dbReference>
<dbReference type="PANTHER" id="PTHR46082:SF6">
    <property type="entry name" value="AAA+ ATPASE DOMAIN-CONTAINING PROTEIN-RELATED"/>
    <property type="match status" value="1"/>
</dbReference>
<evidence type="ECO:0000259" key="2">
    <source>
        <dbReference type="Pfam" id="PF25000"/>
    </source>
</evidence>
<dbReference type="InterPro" id="IPR056681">
    <property type="entry name" value="DUF7779"/>
</dbReference>
<gene>
    <name evidence="3" type="ORF">BPAE_0076g00020</name>
</gene>
<feature type="compositionally biased region" description="Acidic residues" evidence="1">
    <location>
        <begin position="217"/>
        <end position="230"/>
    </location>
</feature>
<protein>
    <recommendedName>
        <fullName evidence="2">DUF7779 domain-containing protein</fullName>
    </recommendedName>
</protein>
<sequence>MLLLVKRLETPPNPSIVISFSRDKDFVERGTILDLIYEKFTGSGSRTAFIGLSGTGFLAQAQSIGRDRQRNENIENSQPLITYLPQCHNGSVLVTTQSRSVVLKLVEQRDIIAVEPMGMIDALALFWKKLGQCDNGNNTAELVETLDLLHHNGEQLRRDWEANNSILVTWQISFDCIRKTRSSAADLLSLMSFFDRQGIPEALLRSRNTDRSLEQNQESDDDDDDDDENDYSSVSTVDSDDDEDNSLGSSINDGFEDDILVLRDYSFISVNADRTTFEMHRLVQLATRKWLEDQKQQEKWKRQFIKNLDAELPTGEYENWVQCQMLFPHAQSAIVHKPEEQNSLVEWASILYKASWYAREMGNGKDAENLNKGQWNTAEQLEVQVMETRKKKFGVDHPDTLTSMANLAYTWKGQDRHKEALKLLEECVVLQSRSLGINHPDTLFSRTNLLTWRTAEPGIDA</sequence>
<dbReference type="InterPro" id="IPR011990">
    <property type="entry name" value="TPR-like_helical_dom_sf"/>
</dbReference>
<feature type="domain" description="DUF7779" evidence="2">
    <location>
        <begin position="179"/>
        <end position="295"/>
    </location>
</feature>
<dbReference type="EMBL" id="PQXI01000076">
    <property type="protein sequence ID" value="TGO25601.1"/>
    <property type="molecule type" value="Genomic_DNA"/>
</dbReference>
<organism evidence="3 4">
    <name type="scientific">Botrytis paeoniae</name>
    <dbReference type="NCBI Taxonomy" id="278948"/>
    <lineage>
        <taxon>Eukaryota</taxon>
        <taxon>Fungi</taxon>
        <taxon>Dikarya</taxon>
        <taxon>Ascomycota</taxon>
        <taxon>Pezizomycotina</taxon>
        <taxon>Leotiomycetes</taxon>
        <taxon>Helotiales</taxon>
        <taxon>Sclerotiniaceae</taxon>
        <taxon>Botrytis</taxon>
    </lineage>
</organism>
<dbReference type="Gene3D" id="1.25.40.10">
    <property type="entry name" value="Tetratricopeptide repeat domain"/>
    <property type="match status" value="1"/>
</dbReference>